<dbReference type="InterPro" id="IPR029058">
    <property type="entry name" value="AB_hydrolase_fold"/>
</dbReference>
<evidence type="ECO:0000256" key="22">
    <source>
        <dbReference type="SAM" id="MobiDB-lite"/>
    </source>
</evidence>
<dbReference type="EC" id="3.1.2.2" evidence="17"/>
<evidence type="ECO:0000256" key="11">
    <source>
        <dbReference type="ARBA" id="ARBA00022824"/>
    </source>
</evidence>
<dbReference type="GO" id="GO:0030163">
    <property type="term" value="P:protein catabolic process"/>
    <property type="evidence" value="ECO:0007669"/>
    <property type="project" value="Ensembl"/>
</dbReference>
<dbReference type="GO" id="GO:0099523">
    <property type="term" value="C:presynaptic cytosol"/>
    <property type="evidence" value="ECO:0007669"/>
    <property type="project" value="Ensembl"/>
</dbReference>
<dbReference type="Gene3D" id="3.40.50.1820">
    <property type="entry name" value="alpha/beta hydrolase"/>
    <property type="match status" value="1"/>
</dbReference>
<gene>
    <name evidence="23" type="primary">PPT1</name>
</gene>
<evidence type="ECO:0000256" key="16">
    <source>
        <dbReference type="ARBA" id="ARBA00031934"/>
    </source>
</evidence>
<dbReference type="GO" id="GO:0005783">
    <property type="term" value="C:endoplasmic reticulum"/>
    <property type="evidence" value="ECO:0007669"/>
    <property type="project" value="UniProtKB-SubCell"/>
</dbReference>
<proteinExistence type="inferred from homology"/>
<dbReference type="GO" id="GO:0043025">
    <property type="term" value="C:neuronal cell body"/>
    <property type="evidence" value="ECO:0007669"/>
    <property type="project" value="Ensembl"/>
</dbReference>
<evidence type="ECO:0000256" key="17">
    <source>
        <dbReference type="ARBA" id="ARBA00038848"/>
    </source>
</evidence>
<dbReference type="InterPro" id="IPR002472">
    <property type="entry name" value="Palm_thioest"/>
</dbReference>
<dbReference type="Pfam" id="PF02089">
    <property type="entry name" value="Palm_thioest"/>
    <property type="match status" value="1"/>
</dbReference>
<dbReference type="GO" id="GO:0007420">
    <property type="term" value="P:brain development"/>
    <property type="evidence" value="ECO:0007669"/>
    <property type="project" value="Ensembl"/>
</dbReference>
<reference evidence="23" key="2">
    <citation type="submission" date="2025-09" db="UniProtKB">
        <authorList>
            <consortium name="Ensembl"/>
        </authorList>
    </citation>
    <scope>IDENTIFICATION</scope>
</reference>
<keyword evidence="14" id="KW-0325">Glycoprotein</keyword>
<dbReference type="GO" id="GO:0006907">
    <property type="term" value="P:pinocytosis"/>
    <property type="evidence" value="ECO:0007669"/>
    <property type="project" value="Ensembl"/>
</dbReference>
<evidence type="ECO:0000256" key="12">
    <source>
        <dbReference type="ARBA" id="ARBA00023034"/>
    </source>
</evidence>
<dbReference type="GO" id="GO:0048260">
    <property type="term" value="P:positive regulation of receptor-mediated endocytosis"/>
    <property type="evidence" value="ECO:0007669"/>
    <property type="project" value="Ensembl"/>
</dbReference>
<evidence type="ECO:0000256" key="1">
    <source>
        <dbReference type="ARBA" id="ARBA00004240"/>
    </source>
</evidence>
<dbReference type="FunFam" id="3.40.50.1820:FF:000098">
    <property type="entry name" value="palmitoyl-protein thioesterase 1"/>
    <property type="match status" value="1"/>
</dbReference>
<keyword evidence="24" id="KW-1185">Reference proteome</keyword>
<evidence type="ECO:0000256" key="7">
    <source>
        <dbReference type="ARBA" id="ARBA00014212"/>
    </source>
</evidence>
<dbReference type="Ensembl" id="ENSMMST00000007902.1">
    <property type="protein sequence ID" value="ENSMMSP00000007139.1"/>
    <property type="gene ID" value="ENSMMSG00000005470.1"/>
</dbReference>
<keyword evidence="8" id="KW-0964">Secreted</keyword>
<evidence type="ECO:0000313" key="23">
    <source>
        <dbReference type="Ensembl" id="ENSMMSP00000007139.1"/>
    </source>
</evidence>
<dbReference type="GO" id="GO:0035727">
    <property type="term" value="F:lysophosphatidic acid binding"/>
    <property type="evidence" value="ECO:0007669"/>
    <property type="project" value="Ensembl"/>
</dbReference>
<evidence type="ECO:0000256" key="8">
    <source>
        <dbReference type="ARBA" id="ARBA00022525"/>
    </source>
</evidence>
<dbReference type="EC" id="3.1.2.22" evidence="6"/>
<dbReference type="GO" id="GO:0007625">
    <property type="term" value="P:grooming behavior"/>
    <property type="evidence" value="ECO:0007669"/>
    <property type="project" value="Ensembl"/>
</dbReference>
<sequence>MHRKHGVYVGTRLISGGAQSTGATSRRDAGRPGSPGGGAAAARRPSRHTGRGRAARSRDRGKMAPSSCGWLSALALLLGSCTSLALGHLDPPAPLPLVIWHGMGDSCCNPLSMGAIKKMVEKKIPGIHVLSLEIGKTLREDVENSFFLNVNSQVTTVCQILAKDPKLQQGYNAMGFSQGGQFLRAVAQRCPSPPMVNLISVGGQHQGVFGLPRCPGESSHICDFIRKTLNAGAYNKAIQERLVQAEYWHDPIKEDIYRNHSIFLADINQERGVNESYKKNLMALKKFVMVKFLNDSIVDPVDSEWFGFYRSGQAKETIPLQESTLYTQDRLGLKAMDKAGQLVFLALEGDHLQLSEEWFYAHIIPFLE</sequence>
<organism evidence="23 24">
    <name type="scientific">Moschus moschiferus</name>
    <name type="common">Siberian musk deer</name>
    <name type="synonym">Moschus sibiricus</name>
    <dbReference type="NCBI Taxonomy" id="68415"/>
    <lineage>
        <taxon>Eukaryota</taxon>
        <taxon>Metazoa</taxon>
        <taxon>Chordata</taxon>
        <taxon>Craniata</taxon>
        <taxon>Vertebrata</taxon>
        <taxon>Euteleostomi</taxon>
        <taxon>Mammalia</taxon>
        <taxon>Eutheria</taxon>
        <taxon>Laurasiatheria</taxon>
        <taxon>Artiodactyla</taxon>
        <taxon>Ruminantia</taxon>
        <taxon>Pecora</taxon>
        <taxon>Moschidae</taxon>
        <taxon>Moschus</taxon>
    </lineage>
</organism>
<evidence type="ECO:0000256" key="6">
    <source>
        <dbReference type="ARBA" id="ARBA00012423"/>
    </source>
</evidence>
<keyword evidence="10" id="KW-0378">Hydrolase</keyword>
<keyword evidence="11" id="KW-0256">Endoplasmic reticulum</keyword>
<keyword evidence="12" id="KW-0333">Golgi apparatus</keyword>
<dbReference type="SUPFAM" id="SSF53474">
    <property type="entry name" value="alpha/beta-Hydrolases"/>
    <property type="match status" value="1"/>
</dbReference>
<dbReference type="PANTHER" id="PTHR11247:SF8">
    <property type="entry name" value="PALMITOYL-PROTEIN THIOESTERASE 1"/>
    <property type="match status" value="1"/>
</dbReference>
<dbReference type="GO" id="GO:0007601">
    <property type="term" value="P:visual perception"/>
    <property type="evidence" value="ECO:0007669"/>
    <property type="project" value="Ensembl"/>
</dbReference>
<comment type="catalytic activity">
    <reaction evidence="19">
        <text>hexadecanoyl-CoA + H2O = hexadecanoate + CoA + H(+)</text>
        <dbReference type="Rhea" id="RHEA:16645"/>
        <dbReference type="ChEBI" id="CHEBI:7896"/>
        <dbReference type="ChEBI" id="CHEBI:15377"/>
        <dbReference type="ChEBI" id="CHEBI:15378"/>
        <dbReference type="ChEBI" id="CHEBI:57287"/>
        <dbReference type="ChEBI" id="CHEBI:57379"/>
        <dbReference type="EC" id="3.1.2.2"/>
    </reaction>
    <physiologicalReaction direction="left-to-right" evidence="19">
        <dbReference type="Rhea" id="RHEA:16646"/>
    </physiologicalReaction>
</comment>
<comment type="similarity">
    <text evidence="5">Belongs to the palmitoyl-protein thioesterase family.</text>
</comment>
<dbReference type="GO" id="GO:0048549">
    <property type="term" value="P:positive regulation of pinocytosis"/>
    <property type="evidence" value="ECO:0007669"/>
    <property type="project" value="Ensembl"/>
</dbReference>
<dbReference type="PANTHER" id="PTHR11247">
    <property type="entry name" value="PALMITOYL-PROTEIN THIOESTERASE/DOLICHYLDIPHOSPHATASE 1"/>
    <property type="match status" value="1"/>
</dbReference>
<dbReference type="GO" id="GO:0008306">
    <property type="term" value="P:associative learning"/>
    <property type="evidence" value="ECO:0007669"/>
    <property type="project" value="Ensembl"/>
</dbReference>
<dbReference type="PRINTS" id="PR00414">
    <property type="entry name" value="PPTHIESTRASE"/>
</dbReference>
<dbReference type="GO" id="GO:0007269">
    <property type="term" value="P:neurotransmitter secretion"/>
    <property type="evidence" value="ECO:0007669"/>
    <property type="project" value="Ensembl"/>
</dbReference>
<evidence type="ECO:0000256" key="10">
    <source>
        <dbReference type="ARBA" id="ARBA00022801"/>
    </source>
</evidence>
<comment type="subcellular location">
    <subcellularLocation>
        <location evidence="1">Endoplasmic reticulum</location>
    </subcellularLocation>
    <subcellularLocation>
        <location evidence="3">Golgi apparatus</location>
    </subcellularLocation>
    <subcellularLocation>
        <location evidence="2">Lysosome</location>
    </subcellularLocation>
    <subcellularLocation>
        <location evidence="4">Secreted</location>
    </subcellularLocation>
</comment>
<dbReference type="GO" id="GO:0030424">
    <property type="term" value="C:axon"/>
    <property type="evidence" value="ECO:0007669"/>
    <property type="project" value="Ensembl"/>
</dbReference>
<evidence type="ECO:0000256" key="15">
    <source>
        <dbReference type="ARBA" id="ARBA00023228"/>
    </source>
</evidence>
<dbReference type="GO" id="GO:0045121">
    <property type="term" value="C:membrane raft"/>
    <property type="evidence" value="ECO:0007669"/>
    <property type="project" value="Ensembl"/>
</dbReference>
<name>A0A8C6CWU1_MOSMO</name>
<evidence type="ECO:0000256" key="3">
    <source>
        <dbReference type="ARBA" id="ARBA00004555"/>
    </source>
</evidence>
<dbReference type="GO" id="GO:0031579">
    <property type="term" value="P:membrane raft organization"/>
    <property type="evidence" value="ECO:0007669"/>
    <property type="project" value="Ensembl"/>
</dbReference>
<dbReference type="GO" id="GO:0007042">
    <property type="term" value="P:lysosomal lumen acidification"/>
    <property type="evidence" value="ECO:0007669"/>
    <property type="project" value="Ensembl"/>
</dbReference>
<evidence type="ECO:0000256" key="13">
    <source>
        <dbReference type="ARBA" id="ARBA00023157"/>
    </source>
</evidence>
<dbReference type="GO" id="GO:0006898">
    <property type="term" value="P:receptor-mediated endocytosis"/>
    <property type="evidence" value="ECO:0007669"/>
    <property type="project" value="Ensembl"/>
</dbReference>
<evidence type="ECO:0000313" key="24">
    <source>
        <dbReference type="Proteomes" id="UP000694544"/>
    </source>
</evidence>
<dbReference type="GO" id="GO:0030425">
    <property type="term" value="C:dendrite"/>
    <property type="evidence" value="ECO:0007669"/>
    <property type="project" value="Ensembl"/>
</dbReference>
<dbReference type="GeneTree" id="ENSGT00940000156790"/>
<reference evidence="23" key="1">
    <citation type="submission" date="2025-08" db="UniProtKB">
        <authorList>
            <consortium name="Ensembl"/>
        </authorList>
    </citation>
    <scope>IDENTIFICATION</scope>
</reference>
<dbReference type="GO" id="GO:0015031">
    <property type="term" value="P:protein transport"/>
    <property type="evidence" value="ECO:0007669"/>
    <property type="project" value="Ensembl"/>
</dbReference>
<comment type="catalytic activity">
    <reaction evidence="18">
        <text>S-hexadecanoyl-L-cysteinyl-[protein] + H2O = L-cysteinyl-[protein] + hexadecanoate + H(+)</text>
        <dbReference type="Rhea" id="RHEA:19233"/>
        <dbReference type="Rhea" id="RHEA-COMP:10131"/>
        <dbReference type="Rhea" id="RHEA-COMP:11032"/>
        <dbReference type="ChEBI" id="CHEBI:7896"/>
        <dbReference type="ChEBI" id="CHEBI:15377"/>
        <dbReference type="ChEBI" id="CHEBI:15378"/>
        <dbReference type="ChEBI" id="CHEBI:29950"/>
        <dbReference type="ChEBI" id="CHEBI:74151"/>
        <dbReference type="EC" id="3.1.2.22"/>
    </reaction>
</comment>
<dbReference type="GlyCosmos" id="A0A8C6CWU1">
    <property type="glycosylation" value="3 sites, No reported glycans"/>
</dbReference>
<evidence type="ECO:0000256" key="14">
    <source>
        <dbReference type="ARBA" id="ARBA00023180"/>
    </source>
</evidence>
<evidence type="ECO:0000256" key="5">
    <source>
        <dbReference type="ARBA" id="ARBA00010758"/>
    </source>
</evidence>
<accession>A0A8C6CWU1</accession>
<dbReference type="GO" id="GO:0120146">
    <property type="term" value="F:sulfatide binding"/>
    <property type="evidence" value="ECO:0007669"/>
    <property type="project" value="Ensembl"/>
</dbReference>
<comment type="catalytic activity">
    <reaction evidence="21">
        <text>S-hexadecanoyl-N-acetylcysteamine + H2O = N-acetylcysteamine + hexadecanoate + H(+)</text>
        <dbReference type="Rhea" id="RHEA:84099"/>
        <dbReference type="ChEBI" id="CHEBI:7896"/>
        <dbReference type="ChEBI" id="CHEBI:15377"/>
        <dbReference type="ChEBI" id="CHEBI:15378"/>
        <dbReference type="ChEBI" id="CHEBI:74410"/>
        <dbReference type="ChEBI" id="CHEBI:233601"/>
    </reaction>
</comment>
<dbReference type="GO" id="GO:0005794">
    <property type="term" value="C:Golgi apparatus"/>
    <property type="evidence" value="ECO:0007669"/>
    <property type="project" value="UniProtKB-SubCell"/>
</dbReference>
<feature type="region of interest" description="Disordered" evidence="22">
    <location>
        <begin position="1"/>
        <end position="65"/>
    </location>
</feature>
<evidence type="ECO:0000256" key="4">
    <source>
        <dbReference type="ARBA" id="ARBA00004613"/>
    </source>
</evidence>
<dbReference type="GO" id="GO:0034164">
    <property type="term" value="P:negative regulation of toll-like receptor 9 signaling pathway"/>
    <property type="evidence" value="ECO:0007669"/>
    <property type="project" value="Ensembl"/>
</dbReference>
<keyword evidence="15" id="KW-0458">Lysosome</keyword>
<dbReference type="GO" id="GO:0030672">
    <property type="term" value="C:synaptic vesicle membrane"/>
    <property type="evidence" value="ECO:0007669"/>
    <property type="project" value="Ensembl"/>
</dbReference>
<dbReference type="GO" id="GO:0005615">
    <property type="term" value="C:extracellular space"/>
    <property type="evidence" value="ECO:0007669"/>
    <property type="project" value="Ensembl"/>
</dbReference>
<dbReference type="GO" id="GO:0019834">
    <property type="term" value="F:phospholipase A2 inhibitor activity"/>
    <property type="evidence" value="ECO:0007669"/>
    <property type="project" value="Ensembl"/>
</dbReference>
<feature type="compositionally biased region" description="Basic residues" evidence="22">
    <location>
        <begin position="44"/>
        <end position="55"/>
    </location>
</feature>
<dbReference type="GO" id="GO:0016042">
    <property type="term" value="P:lipid catabolic process"/>
    <property type="evidence" value="ECO:0007669"/>
    <property type="project" value="Ensembl"/>
</dbReference>
<dbReference type="GO" id="GO:0005634">
    <property type="term" value="C:nucleus"/>
    <property type="evidence" value="ECO:0007669"/>
    <property type="project" value="Ensembl"/>
</dbReference>
<dbReference type="Proteomes" id="UP000694544">
    <property type="component" value="Unplaced"/>
</dbReference>
<evidence type="ECO:0000256" key="19">
    <source>
        <dbReference type="ARBA" id="ARBA00047734"/>
    </source>
</evidence>
<evidence type="ECO:0000256" key="2">
    <source>
        <dbReference type="ARBA" id="ARBA00004371"/>
    </source>
</evidence>
<evidence type="ECO:0000256" key="21">
    <source>
        <dbReference type="ARBA" id="ARBA00093223"/>
    </source>
</evidence>
<dbReference type="GO" id="GO:0030308">
    <property type="term" value="P:negative regulation of cell growth"/>
    <property type="evidence" value="ECO:0007669"/>
    <property type="project" value="Ensembl"/>
</dbReference>
<dbReference type="GO" id="GO:0008474">
    <property type="term" value="F:palmitoyl-(protein) hydrolase activity"/>
    <property type="evidence" value="ECO:0007669"/>
    <property type="project" value="UniProtKB-EC"/>
</dbReference>
<dbReference type="GO" id="GO:0005765">
    <property type="term" value="C:lysosomal membrane"/>
    <property type="evidence" value="ECO:0007669"/>
    <property type="project" value="Ensembl"/>
</dbReference>
<dbReference type="AlphaFoldDB" id="A0A8C6CWU1"/>
<keyword evidence="13" id="KW-1015">Disulfide bond</keyword>
<evidence type="ECO:0000256" key="18">
    <source>
        <dbReference type="ARBA" id="ARBA00047337"/>
    </source>
</evidence>
<dbReference type="GO" id="GO:0008344">
    <property type="term" value="P:adult locomotory behavior"/>
    <property type="evidence" value="ECO:0007669"/>
    <property type="project" value="Ensembl"/>
</dbReference>
<comment type="catalytic activity">
    <reaction evidence="20">
        <text>S-hexadecanoyl-N-acetylcysteine methyl ester + H2O = N-acetylcysteine methyl ester + hexadecanoate + H(+)</text>
        <dbReference type="Rhea" id="RHEA:84103"/>
        <dbReference type="ChEBI" id="CHEBI:7896"/>
        <dbReference type="ChEBI" id="CHEBI:15377"/>
        <dbReference type="ChEBI" id="CHEBI:15378"/>
        <dbReference type="ChEBI" id="CHEBI:233604"/>
        <dbReference type="ChEBI" id="CHEBI:233605"/>
    </reaction>
</comment>
<evidence type="ECO:0000256" key="9">
    <source>
        <dbReference type="ARBA" id="ARBA00022729"/>
    </source>
</evidence>
<evidence type="ECO:0000256" key="20">
    <source>
        <dbReference type="ARBA" id="ARBA00093191"/>
    </source>
</evidence>
<keyword evidence="9" id="KW-0732">Signal</keyword>
<protein>
    <recommendedName>
        <fullName evidence="7">Palmitoyl-protein thioesterase 1</fullName>
        <ecNumber evidence="17">3.1.2.2</ecNumber>
        <ecNumber evidence="6">3.1.2.22</ecNumber>
    </recommendedName>
    <alternativeName>
        <fullName evidence="16">Palmitoyl-protein hydrolase 1</fullName>
    </alternativeName>
</protein>
<dbReference type="GO" id="GO:0043524">
    <property type="term" value="P:negative regulation of neuron apoptotic process"/>
    <property type="evidence" value="ECO:0007669"/>
    <property type="project" value="Ensembl"/>
</dbReference>